<dbReference type="InterPro" id="IPR002893">
    <property type="entry name" value="Znf_MYND"/>
</dbReference>
<feature type="domain" description="Tudor" evidence="6">
    <location>
        <begin position="752"/>
        <end position="810"/>
    </location>
</feature>
<feature type="compositionally biased region" description="Low complexity" evidence="5">
    <location>
        <begin position="74"/>
        <end position="83"/>
    </location>
</feature>
<accession>A0A6P4JQM4</accession>
<sequence>MAKVCVICGQSSGLMCQRCGETYCTAVCQTKDWQRHKYFCIIMPPLVPYRDIRTPLAEKQAKTPVEAEDETPVKAKTPTPDATVAVPTQKKEEQLSTNWRQHNLPVGEEFFECRVTSMEKEGPIWVLHVANVEGMERMQAGMQRLLQSGKLTLAKNIQPDSLVAILADSLVHRGQVISVDTKEAKIRLIDFGTVVTIPLRDIYGPVSKMAELKAYAFRVKLPTNTGVQVNKNLSIRLLGTRTHEGIYQVQLKPKMTIPLDLPLEMLQLNPEVKVIRIFDRKDQQDKVKQVALLQINVLDHINKDLNDCLSGKPGQPFSGPFPEGKSTFYVAARSSNGSFRRAFLLDYIEKPSPIFLVYEMDHGCVSIATELIRIPSELLGLPLRVFAVQLDDDVPQSLLHKHTDLAVKFDTKSLQSKKTTLRSANASLLSKGKQICVARLNTFLGKVSDLGHKYWREPIADGAVVFISHVESYKEVFISSKQIKQYLRIFKSLASKCEPFEESEEVPIGSIVLVVSTSLGHFRGEVSGVEGGIFKVHNVDTGASHKVKSSELRKSCRFLENLPVSLMRVKLRNIWNIPEAAVPANNSASHMLQVLSAQEEELSLEMADEDTATVDLLSSSGEQRSLVSRMLPLMFEPMPGNLKAAPATPEITHPFKPDDTAGPALPPSPPKSPDPVETQSLKRFYFEDMARKIVPLGDDIGLVMLSAHELQNAGYITALHFELESEAVSLQKTFGLVASHGECVHNVVANYVPCVGEACLALFSEDQVWYRGVCQEIKDDKALIFYYDFGNSEYVDIKKLKPMTSKLLHAIYATKCYIEGFDKTQNFKVLEEYLTLNRTLSCTVMEGPEADTRLIRISKLKQILKR</sequence>
<reference evidence="9" key="1">
    <citation type="submission" date="2025-08" db="UniProtKB">
        <authorList>
            <consortium name="RefSeq"/>
        </authorList>
    </citation>
    <scope>IDENTIFICATION</scope>
    <source>
        <strain evidence="9">14028-0561.14</strain>
        <tissue evidence="9">Whole fly</tissue>
    </source>
</reference>
<keyword evidence="1" id="KW-0479">Metal-binding</keyword>
<dbReference type="AlphaFoldDB" id="A0A6P4JQM4"/>
<evidence type="ECO:0000256" key="5">
    <source>
        <dbReference type="SAM" id="MobiDB-lite"/>
    </source>
</evidence>
<keyword evidence="3" id="KW-0862">Zinc</keyword>
<dbReference type="Proteomes" id="UP001652661">
    <property type="component" value="Chromosome 3R"/>
</dbReference>
<evidence type="ECO:0000256" key="4">
    <source>
        <dbReference type="PROSITE-ProRule" id="PRU00134"/>
    </source>
</evidence>
<dbReference type="Gene3D" id="2.30.30.140">
    <property type="match status" value="2"/>
</dbReference>
<dbReference type="GO" id="GO:0043186">
    <property type="term" value="C:P granule"/>
    <property type="evidence" value="ECO:0007669"/>
    <property type="project" value="TreeGrafter"/>
</dbReference>
<dbReference type="InterPro" id="IPR002999">
    <property type="entry name" value="Tudor"/>
</dbReference>
<dbReference type="SUPFAM" id="SSF144232">
    <property type="entry name" value="HIT/MYND zinc finger-like"/>
    <property type="match status" value="1"/>
</dbReference>
<evidence type="ECO:0000313" key="9">
    <source>
        <dbReference type="RefSeq" id="XP_017036924.1"/>
    </source>
</evidence>
<dbReference type="Pfam" id="PF00567">
    <property type="entry name" value="TUDOR"/>
    <property type="match status" value="3"/>
</dbReference>
<dbReference type="Pfam" id="PF01753">
    <property type="entry name" value="zf-MYND"/>
    <property type="match status" value="1"/>
</dbReference>
<dbReference type="SUPFAM" id="SSF63748">
    <property type="entry name" value="Tudor/PWWP/MBT"/>
    <property type="match status" value="3"/>
</dbReference>
<dbReference type="InterPro" id="IPR050621">
    <property type="entry name" value="Tudor_domain_containing"/>
</dbReference>
<dbReference type="GO" id="GO:0007283">
    <property type="term" value="P:spermatogenesis"/>
    <property type="evidence" value="ECO:0007669"/>
    <property type="project" value="TreeGrafter"/>
</dbReference>
<dbReference type="PANTHER" id="PTHR22948:SF29">
    <property type="entry name" value="FI02030P-RELATED"/>
    <property type="match status" value="1"/>
</dbReference>
<dbReference type="RefSeq" id="XP_017036924.1">
    <property type="nucleotide sequence ID" value="XM_017181435.3"/>
</dbReference>
<evidence type="ECO:0000313" key="8">
    <source>
        <dbReference type="Proteomes" id="UP001652661"/>
    </source>
</evidence>
<dbReference type="CDD" id="cd20379">
    <property type="entry name" value="Tudor_dTUD-like"/>
    <property type="match status" value="1"/>
</dbReference>
<dbReference type="GO" id="GO:0008270">
    <property type="term" value="F:zinc ion binding"/>
    <property type="evidence" value="ECO:0007669"/>
    <property type="project" value="UniProtKB-KW"/>
</dbReference>
<dbReference type="Gene3D" id="6.10.140.2220">
    <property type="match status" value="1"/>
</dbReference>
<dbReference type="PROSITE" id="PS50865">
    <property type="entry name" value="ZF_MYND_2"/>
    <property type="match status" value="1"/>
</dbReference>
<dbReference type="PANTHER" id="PTHR22948">
    <property type="entry name" value="TUDOR DOMAIN CONTAINING PROTEIN"/>
    <property type="match status" value="1"/>
</dbReference>
<dbReference type="GO" id="GO:0030719">
    <property type="term" value="P:P granule organization"/>
    <property type="evidence" value="ECO:0007669"/>
    <property type="project" value="TreeGrafter"/>
</dbReference>
<feature type="compositionally biased region" description="Pro residues" evidence="5">
    <location>
        <begin position="664"/>
        <end position="673"/>
    </location>
</feature>
<evidence type="ECO:0000259" key="6">
    <source>
        <dbReference type="PROSITE" id="PS50304"/>
    </source>
</evidence>
<evidence type="ECO:0000259" key="7">
    <source>
        <dbReference type="PROSITE" id="PS50865"/>
    </source>
</evidence>
<organism evidence="8 9">
    <name type="scientific">Drosophila kikkawai</name>
    <name type="common">Fruit fly</name>
    <dbReference type="NCBI Taxonomy" id="30033"/>
    <lineage>
        <taxon>Eukaryota</taxon>
        <taxon>Metazoa</taxon>
        <taxon>Ecdysozoa</taxon>
        <taxon>Arthropoda</taxon>
        <taxon>Hexapoda</taxon>
        <taxon>Insecta</taxon>
        <taxon>Pterygota</taxon>
        <taxon>Neoptera</taxon>
        <taxon>Endopterygota</taxon>
        <taxon>Diptera</taxon>
        <taxon>Brachycera</taxon>
        <taxon>Muscomorpha</taxon>
        <taxon>Ephydroidea</taxon>
        <taxon>Drosophilidae</taxon>
        <taxon>Drosophila</taxon>
        <taxon>Sophophora</taxon>
    </lineage>
</organism>
<name>A0A6P4JQM4_DROKI</name>
<keyword evidence="2 4" id="KW-0863">Zinc-finger</keyword>
<dbReference type="PROSITE" id="PS50304">
    <property type="entry name" value="TUDOR"/>
    <property type="match status" value="1"/>
</dbReference>
<dbReference type="GO" id="GO:0034587">
    <property type="term" value="P:piRNA processing"/>
    <property type="evidence" value="ECO:0007669"/>
    <property type="project" value="TreeGrafter"/>
</dbReference>
<keyword evidence="8" id="KW-1185">Reference proteome</keyword>
<proteinExistence type="predicted"/>
<evidence type="ECO:0000256" key="2">
    <source>
        <dbReference type="ARBA" id="ARBA00022771"/>
    </source>
</evidence>
<protein>
    <submittedName>
        <fullName evidence="9">Tudor domain-containing protein 1</fullName>
    </submittedName>
</protein>
<evidence type="ECO:0000256" key="1">
    <source>
        <dbReference type="ARBA" id="ARBA00022723"/>
    </source>
</evidence>
<gene>
    <name evidence="9" type="primary">Kots</name>
</gene>
<feature type="region of interest" description="Disordered" evidence="5">
    <location>
        <begin position="58"/>
        <end position="83"/>
    </location>
</feature>
<dbReference type="OrthoDB" id="10023235at2759"/>
<dbReference type="OMA" id="DWQRHKY"/>
<feature type="domain" description="MYND-type" evidence="7">
    <location>
        <begin position="5"/>
        <end position="40"/>
    </location>
</feature>
<feature type="region of interest" description="Disordered" evidence="5">
    <location>
        <begin position="647"/>
        <end position="677"/>
    </location>
</feature>
<dbReference type="SMART" id="SM00333">
    <property type="entry name" value="TUDOR"/>
    <property type="match status" value="3"/>
</dbReference>
<evidence type="ECO:0000256" key="3">
    <source>
        <dbReference type="ARBA" id="ARBA00022833"/>
    </source>
</evidence>